<feature type="compositionally biased region" description="Low complexity" evidence="8">
    <location>
        <begin position="282"/>
        <end position="308"/>
    </location>
</feature>
<feature type="compositionally biased region" description="Low complexity" evidence="8">
    <location>
        <begin position="349"/>
        <end position="371"/>
    </location>
</feature>
<dbReference type="PANTHER" id="PTHR40626">
    <property type="entry name" value="MIP31509P"/>
    <property type="match status" value="1"/>
</dbReference>
<dbReference type="SUPFAM" id="SSF57667">
    <property type="entry name" value="beta-beta-alpha zinc fingers"/>
    <property type="match status" value="1"/>
</dbReference>
<evidence type="ECO:0000313" key="10">
    <source>
        <dbReference type="EMBL" id="KAF9925770.1"/>
    </source>
</evidence>
<name>A0A9P6IJM9_9FUNG</name>
<evidence type="ECO:0000256" key="7">
    <source>
        <dbReference type="PROSITE-ProRule" id="PRU00042"/>
    </source>
</evidence>
<dbReference type="GO" id="GO:0005634">
    <property type="term" value="C:nucleus"/>
    <property type="evidence" value="ECO:0007669"/>
    <property type="project" value="UniProtKB-SubCell"/>
</dbReference>
<keyword evidence="5" id="KW-0862">Zinc</keyword>
<dbReference type="SMART" id="SM00355">
    <property type="entry name" value="ZnF_C2H2"/>
    <property type="match status" value="2"/>
</dbReference>
<keyword evidence="11" id="KW-1185">Reference proteome</keyword>
<keyword evidence="3" id="KW-0677">Repeat</keyword>
<evidence type="ECO:0000256" key="4">
    <source>
        <dbReference type="ARBA" id="ARBA00022771"/>
    </source>
</evidence>
<dbReference type="InterPro" id="IPR013087">
    <property type="entry name" value="Znf_C2H2_type"/>
</dbReference>
<gene>
    <name evidence="10" type="ORF">BGZ65_007582</name>
</gene>
<evidence type="ECO:0000259" key="9">
    <source>
        <dbReference type="PROSITE" id="PS50157"/>
    </source>
</evidence>
<sequence length="488" mass="54404">MASFQKAQTTKDQIDLSHDQSALFLMDSTNPVSAHPSPAASFSASPSPPQAHAQIHSPFQSSPSPQLSHPIHPFFTPTAQHLQQQQQQQQQHQQQHHHLQILGNHPASPGNNCTFLELPDDPFSSARANLLFSDPEYKQYQEPIYENENFIPYTTTTVSEDCYSQRVKAEFTNDHFASLGGVSTMMPMARSYSDSQLSEMCESPTVMFDSSSTALASHVSLSHATGAVRDMDMCQSPLSYTGSQVVYNDDYYVSAQQHNLYSQQQHSQNQNQYHHHYHHQHNYSNSSLQSISEDSSSLSPRSPFSTNSLPMSSFGPTHPLARTLSEPSISFFQAMNSTTCAASSAMNGSTTTTATTTTTTTTTESPTTTTSVDGTPLIKPTPKRSRGRRVSCNPDITGCKVFTCRFDDCGKVFKRSEHLKRHVRSIHTMEKPFECPIHNCPKRFSRSDNLNQHIRIHRHNGRGEKNKTFSAFTPFMQNYSAAELLSIS</sequence>
<dbReference type="PANTHER" id="PTHR40626:SF11">
    <property type="entry name" value="ZINC FINGER PROTEIN YPR022C"/>
    <property type="match status" value="1"/>
</dbReference>
<protein>
    <recommendedName>
        <fullName evidence="9">C2H2-type domain-containing protein</fullName>
    </recommendedName>
</protein>
<dbReference type="Pfam" id="PF00096">
    <property type="entry name" value="zf-C2H2"/>
    <property type="match status" value="2"/>
</dbReference>
<dbReference type="FunFam" id="3.30.160.60:FF:002343">
    <property type="entry name" value="Zinc finger protein 33A"/>
    <property type="match status" value="1"/>
</dbReference>
<dbReference type="AlphaFoldDB" id="A0A9P6IJM9"/>
<dbReference type="InterPro" id="IPR036236">
    <property type="entry name" value="Znf_C2H2_sf"/>
</dbReference>
<evidence type="ECO:0000256" key="8">
    <source>
        <dbReference type="SAM" id="MobiDB-lite"/>
    </source>
</evidence>
<dbReference type="EMBL" id="JAAAHW010010458">
    <property type="protein sequence ID" value="KAF9925770.1"/>
    <property type="molecule type" value="Genomic_DNA"/>
</dbReference>
<dbReference type="Proteomes" id="UP000749646">
    <property type="component" value="Unassembled WGS sequence"/>
</dbReference>
<dbReference type="GO" id="GO:0000978">
    <property type="term" value="F:RNA polymerase II cis-regulatory region sequence-specific DNA binding"/>
    <property type="evidence" value="ECO:0007669"/>
    <property type="project" value="InterPro"/>
</dbReference>
<accession>A0A9P6IJM9</accession>
<keyword evidence="4 7" id="KW-0863">Zinc-finger</keyword>
<organism evidence="10 11">
    <name type="scientific">Modicella reniformis</name>
    <dbReference type="NCBI Taxonomy" id="1440133"/>
    <lineage>
        <taxon>Eukaryota</taxon>
        <taxon>Fungi</taxon>
        <taxon>Fungi incertae sedis</taxon>
        <taxon>Mucoromycota</taxon>
        <taxon>Mortierellomycotina</taxon>
        <taxon>Mortierellomycetes</taxon>
        <taxon>Mortierellales</taxon>
        <taxon>Mortierellaceae</taxon>
        <taxon>Modicella</taxon>
    </lineage>
</organism>
<dbReference type="Gene3D" id="3.30.160.60">
    <property type="entry name" value="Classic Zinc Finger"/>
    <property type="match status" value="2"/>
</dbReference>
<feature type="region of interest" description="Disordered" evidence="8">
    <location>
        <begin position="261"/>
        <end position="320"/>
    </location>
</feature>
<feature type="compositionally biased region" description="Low complexity" evidence="8">
    <location>
        <begin position="80"/>
        <end position="93"/>
    </location>
</feature>
<evidence type="ECO:0000256" key="2">
    <source>
        <dbReference type="ARBA" id="ARBA00022723"/>
    </source>
</evidence>
<proteinExistence type="predicted"/>
<dbReference type="PROSITE" id="PS00028">
    <property type="entry name" value="ZINC_FINGER_C2H2_1"/>
    <property type="match status" value="2"/>
</dbReference>
<dbReference type="GO" id="GO:0000981">
    <property type="term" value="F:DNA-binding transcription factor activity, RNA polymerase II-specific"/>
    <property type="evidence" value="ECO:0007669"/>
    <property type="project" value="InterPro"/>
</dbReference>
<evidence type="ECO:0000256" key="6">
    <source>
        <dbReference type="ARBA" id="ARBA00023242"/>
    </source>
</evidence>
<keyword evidence="2" id="KW-0479">Metal-binding</keyword>
<comment type="subcellular location">
    <subcellularLocation>
        <location evidence="1">Nucleus</location>
    </subcellularLocation>
</comment>
<feature type="compositionally biased region" description="Low complexity" evidence="8">
    <location>
        <begin position="261"/>
        <end position="272"/>
    </location>
</feature>
<evidence type="ECO:0000313" key="11">
    <source>
        <dbReference type="Proteomes" id="UP000749646"/>
    </source>
</evidence>
<reference evidence="10" key="1">
    <citation type="journal article" date="2020" name="Fungal Divers.">
        <title>Resolving the Mortierellaceae phylogeny through synthesis of multi-gene phylogenetics and phylogenomics.</title>
        <authorList>
            <person name="Vandepol N."/>
            <person name="Liber J."/>
            <person name="Desiro A."/>
            <person name="Na H."/>
            <person name="Kennedy M."/>
            <person name="Barry K."/>
            <person name="Grigoriev I.V."/>
            <person name="Miller A.N."/>
            <person name="O'Donnell K."/>
            <person name="Stajich J.E."/>
            <person name="Bonito G."/>
        </authorList>
    </citation>
    <scope>NUCLEOTIDE SEQUENCE</scope>
    <source>
        <strain evidence="10">MES-2147</strain>
    </source>
</reference>
<feature type="domain" description="C2H2-type" evidence="9">
    <location>
        <begin position="433"/>
        <end position="464"/>
    </location>
</feature>
<evidence type="ECO:0000256" key="5">
    <source>
        <dbReference type="ARBA" id="ARBA00022833"/>
    </source>
</evidence>
<feature type="compositionally biased region" description="Low complexity" evidence="8">
    <location>
        <begin position="31"/>
        <end position="73"/>
    </location>
</feature>
<dbReference type="OrthoDB" id="6365676at2759"/>
<keyword evidence="6" id="KW-0539">Nucleus</keyword>
<feature type="region of interest" description="Disordered" evidence="8">
    <location>
        <begin position="342"/>
        <end position="389"/>
    </location>
</feature>
<dbReference type="InterPro" id="IPR051059">
    <property type="entry name" value="VerF-like"/>
</dbReference>
<dbReference type="GO" id="GO:0000785">
    <property type="term" value="C:chromatin"/>
    <property type="evidence" value="ECO:0007669"/>
    <property type="project" value="TreeGrafter"/>
</dbReference>
<dbReference type="PROSITE" id="PS50157">
    <property type="entry name" value="ZINC_FINGER_C2H2_2"/>
    <property type="match status" value="2"/>
</dbReference>
<evidence type="ECO:0000256" key="3">
    <source>
        <dbReference type="ARBA" id="ARBA00022737"/>
    </source>
</evidence>
<dbReference type="GO" id="GO:0008270">
    <property type="term" value="F:zinc ion binding"/>
    <property type="evidence" value="ECO:0007669"/>
    <property type="project" value="UniProtKB-KW"/>
</dbReference>
<evidence type="ECO:0000256" key="1">
    <source>
        <dbReference type="ARBA" id="ARBA00004123"/>
    </source>
</evidence>
<feature type="region of interest" description="Disordered" evidence="8">
    <location>
        <begin position="27"/>
        <end position="106"/>
    </location>
</feature>
<feature type="domain" description="C2H2-type" evidence="9">
    <location>
        <begin position="402"/>
        <end position="432"/>
    </location>
</feature>
<comment type="caution">
    <text evidence="10">The sequence shown here is derived from an EMBL/GenBank/DDBJ whole genome shotgun (WGS) entry which is preliminary data.</text>
</comment>